<dbReference type="Pfam" id="PF06634">
    <property type="entry name" value="DUF1156"/>
    <property type="match status" value="1"/>
</dbReference>
<organism evidence="2 3">
    <name type="scientific">Halorientalis persicus</name>
    <dbReference type="NCBI Taxonomy" id="1367881"/>
    <lineage>
        <taxon>Archaea</taxon>
        <taxon>Methanobacteriati</taxon>
        <taxon>Methanobacteriota</taxon>
        <taxon>Stenosarchaea group</taxon>
        <taxon>Halobacteria</taxon>
        <taxon>Halobacteriales</taxon>
        <taxon>Haloarculaceae</taxon>
        <taxon>Halorientalis</taxon>
    </lineage>
</organism>
<sequence length="877" mass="99205">MSDPDANSRDTLPIERGFPIEQVNDLADREGRAKMYYRPLSTMHKWWARRLGSVFRAISLYSLVDDPSAVEIHNADQENLNLSDFGDGDTEDTTTEDLAQLIESVSLTEPDALWELYPKDVRVDGKTVLDPFMGGGTSLMEAIRFGAAVTGVDLNPVAWFISKKSLEAHEVDADELQQAFDDVRATVADELQSHYETTCPHDENHVADVVYALWVRKLDCTSCGETVPLFKDYRVANGRYEDDDKYNVYCPDCESVFLTDDYQTESVCMECGYEYIPANGPVSRGGNYGCPSCGLQYPIVDAIADGQSYAEDLYAIEYYCTECEDEGKDRATFKGFTAATDKDRTQFDRASEEWHSAEELDAYIPQSEIPEGAITAASGINGNDVFRHGYETWSDMFNDRQIYCLSTLLSAIDDVEDQTVKEYLLLAFSDSLMFQNNFALYNISGTKIEGIFRQNSYQPQVEYAENNVWGTRAGRGTFKNTWEKIVNGVEFAHQPTERYLEDGELKQTDSFENPVGGEYTLHQGDVRDVELESEYDAIITDPPYYDNVVYSEVSDFFYVWQRLLLSDEYSCFTPETTPREESIVSNPAIDKDGATFERELKQSFSRMRDVLKDDGVLTFTYRHSGIESWGALLESLCDEGFDVTATYPISANLSEFVMGDELSFSVIVVARPMTDRDPISWAALRRQMYRTAQRTEEEIQEGQTISEGDISVVKLGRCFREYSKHHGKVHREGSVMSATDVVAGMYDIIAGDDGVSPDEIYLSLLSMGEPTFNDVNRLCRGTGVSPKDLQERAFFDTTDGFTLLRWHDEQRMAYLQAKAPDELSALERVQLLRYAADEETKPREESRELEVTGEMMDVASELADITGDETFRQILRD</sequence>
<dbReference type="GO" id="GO:0008168">
    <property type="term" value="F:methyltransferase activity"/>
    <property type="evidence" value="ECO:0007669"/>
    <property type="project" value="UniProtKB-KW"/>
</dbReference>
<keyword evidence="3" id="KW-1185">Reference proteome</keyword>
<reference evidence="3" key="1">
    <citation type="submission" date="2016-10" db="EMBL/GenBank/DDBJ databases">
        <authorList>
            <person name="Varghese N."/>
            <person name="Submissions S."/>
        </authorList>
    </citation>
    <scope>NUCLEOTIDE SEQUENCE [LARGE SCALE GENOMIC DNA]</scope>
    <source>
        <strain evidence="3">IBRC-M 10043</strain>
    </source>
</reference>
<dbReference type="SUPFAM" id="SSF53335">
    <property type="entry name" value="S-adenosyl-L-methionine-dependent methyltransferases"/>
    <property type="match status" value="1"/>
</dbReference>
<protein>
    <submittedName>
        <fullName evidence="2">Adenine-specific DNA methylase, contains a Zn-ribbon domain</fullName>
    </submittedName>
</protein>
<name>A0A1H8USA5_9EURY</name>
<dbReference type="InterPro" id="IPR029063">
    <property type="entry name" value="SAM-dependent_MTases_sf"/>
</dbReference>
<evidence type="ECO:0000313" key="2">
    <source>
        <dbReference type="EMBL" id="SEP06069.1"/>
    </source>
</evidence>
<feature type="domain" description="DUF1156" evidence="1">
    <location>
        <begin position="18"/>
        <end position="78"/>
    </location>
</feature>
<proteinExistence type="predicted"/>
<dbReference type="PROSITE" id="PS00092">
    <property type="entry name" value="N6_MTASE"/>
    <property type="match status" value="1"/>
</dbReference>
<keyword evidence="2" id="KW-0489">Methyltransferase</keyword>
<dbReference type="InterPro" id="IPR009537">
    <property type="entry name" value="DUF1156"/>
</dbReference>
<dbReference type="EMBL" id="FOCX01000030">
    <property type="protein sequence ID" value="SEP06069.1"/>
    <property type="molecule type" value="Genomic_DNA"/>
</dbReference>
<dbReference type="GO" id="GO:0032259">
    <property type="term" value="P:methylation"/>
    <property type="evidence" value="ECO:0007669"/>
    <property type="project" value="UniProtKB-KW"/>
</dbReference>
<keyword evidence="2" id="KW-0808">Transferase</keyword>
<dbReference type="Proteomes" id="UP000198775">
    <property type="component" value="Unassembled WGS sequence"/>
</dbReference>
<accession>A0A1H8USA5</accession>
<dbReference type="GO" id="GO:0003676">
    <property type="term" value="F:nucleic acid binding"/>
    <property type="evidence" value="ECO:0007669"/>
    <property type="project" value="InterPro"/>
</dbReference>
<dbReference type="Gene3D" id="3.40.50.150">
    <property type="entry name" value="Vaccinia Virus protein VP39"/>
    <property type="match status" value="2"/>
</dbReference>
<dbReference type="InterPro" id="IPR002052">
    <property type="entry name" value="DNA_methylase_N6_adenine_CS"/>
</dbReference>
<evidence type="ECO:0000313" key="3">
    <source>
        <dbReference type="Proteomes" id="UP000198775"/>
    </source>
</evidence>
<dbReference type="AlphaFoldDB" id="A0A1H8USA5"/>
<gene>
    <name evidence="2" type="ORF">SAMN05216388_10308</name>
</gene>
<evidence type="ECO:0000259" key="1">
    <source>
        <dbReference type="Pfam" id="PF06634"/>
    </source>
</evidence>
<dbReference type="OrthoDB" id="93530at2157"/>
<dbReference type="RefSeq" id="WP_092663649.1">
    <property type="nucleotide sequence ID" value="NZ_FOCX01000030.1"/>
</dbReference>